<dbReference type="Pfam" id="PF00664">
    <property type="entry name" value="ABC_membrane"/>
    <property type="match status" value="1"/>
</dbReference>
<dbReference type="Proteomes" id="UP001238179">
    <property type="component" value="Chromosome"/>
</dbReference>
<dbReference type="SUPFAM" id="SSF90123">
    <property type="entry name" value="ABC transporter transmembrane region"/>
    <property type="match status" value="1"/>
</dbReference>
<keyword evidence="5 7" id="KW-1133">Transmembrane helix</keyword>
<keyword evidence="3" id="KW-0547">Nucleotide-binding</keyword>
<dbReference type="KEGG" id="msil:METEAL_41390"/>
<evidence type="ECO:0000256" key="7">
    <source>
        <dbReference type="SAM" id="Phobius"/>
    </source>
</evidence>
<proteinExistence type="predicted"/>
<evidence type="ECO:0000256" key="2">
    <source>
        <dbReference type="ARBA" id="ARBA00022692"/>
    </source>
</evidence>
<gene>
    <name evidence="10" type="primary">msbA</name>
    <name evidence="10" type="ORF">METEAL_41390</name>
</gene>
<evidence type="ECO:0000313" key="10">
    <source>
        <dbReference type="EMBL" id="BDU74965.1"/>
    </source>
</evidence>
<dbReference type="InterPro" id="IPR003439">
    <property type="entry name" value="ABC_transporter-like_ATP-bd"/>
</dbReference>
<dbReference type="RefSeq" id="WP_316413646.1">
    <property type="nucleotide sequence ID" value="NZ_AP027080.1"/>
</dbReference>
<keyword evidence="4" id="KW-0067">ATP-binding</keyword>
<dbReference type="GO" id="GO:0016887">
    <property type="term" value="F:ATP hydrolysis activity"/>
    <property type="evidence" value="ECO:0007669"/>
    <property type="project" value="InterPro"/>
</dbReference>
<dbReference type="PANTHER" id="PTHR43394">
    <property type="entry name" value="ATP-DEPENDENT PERMEASE MDL1, MITOCHONDRIAL"/>
    <property type="match status" value="1"/>
</dbReference>
<dbReference type="GO" id="GO:0005886">
    <property type="term" value="C:plasma membrane"/>
    <property type="evidence" value="ECO:0007669"/>
    <property type="project" value="UniProtKB-SubCell"/>
</dbReference>
<dbReference type="EMBL" id="AP027080">
    <property type="protein sequence ID" value="BDU74965.1"/>
    <property type="molecule type" value="Genomic_DNA"/>
</dbReference>
<dbReference type="Gene3D" id="1.20.1560.10">
    <property type="entry name" value="ABC transporter type 1, transmembrane domain"/>
    <property type="match status" value="1"/>
</dbReference>
<feature type="transmembrane region" description="Helical" evidence="7">
    <location>
        <begin position="86"/>
        <end position="111"/>
    </location>
</feature>
<sequence length="605" mass="67275">MQNFTRFYREHLKRFLPLMVGGSLLLTLAGSCQGAMIGITNLIFSMLMGVKEEASAGGPRIQVLADLKAWALAHLPGPATFQEKTWLLPALLVLVFILKGIFTYSGTLLMVRSGIRATISLRERLFAKLLRQEPAYFQRHPVGELLQRCISDVGAVQGIASNQLADATREITQALVMLGTVMYLNWRLSLTIFIAGPLVVLPIKKLSQKIRKINHRNMEASSHVLQRLKEVFSNIRVVLGFAREPFEEARFHDLNNELFRLGMKSARVSAISHPIMELVGGLLLAVLFLYATGQVRSGQMSGPGFLTYVLALYSFYDPIRRLTKLNSDIQVAQASLDRVYSVLDRETEMAAPADPRPVPALPERLAFEDVRFTYEGRKGRNEVLKGINLQVARGETVALVGGSGGGKTTVVNLVPRFFDPTGGRVTLDGTDLRDFDPRELRQRIGIVTQETLLFMDSVHDNIAYGREASREAVVEAAKKAHAHEFITSLPRGYDTPLAETGSTLSGGQRQRLAIARALLQDPPILILDEATSALDTESERAVQDALEVLMRDRTTLVIAHRLSTIQRATRICVLRQGEIAEMGTHEELLARHGEYERLYTLQFHA</sequence>
<dbReference type="InterPro" id="IPR027417">
    <property type="entry name" value="P-loop_NTPase"/>
</dbReference>
<accession>A0AA48GSP6</accession>
<dbReference type="PROSITE" id="PS51257">
    <property type="entry name" value="PROKAR_LIPOPROTEIN"/>
    <property type="match status" value="1"/>
</dbReference>
<evidence type="ECO:0000256" key="4">
    <source>
        <dbReference type="ARBA" id="ARBA00022840"/>
    </source>
</evidence>
<dbReference type="SMART" id="SM00382">
    <property type="entry name" value="AAA"/>
    <property type="match status" value="1"/>
</dbReference>
<dbReference type="GO" id="GO:0090374">
    <property type="term" value="P:oligopeptide export from mitochondrion"/>
    <property type="evidence" value="ECO:0007669"/>
    <property type="project" value="TreeGrafter"/>
</dbReference>
<dbReference type="Gene3D" id="3.40.50.300">
    <property type="entry name" value="P-loop containing nucleotide triphosphate hydrolases"/>
    <property type="match status" value="1"/>
</dbReference>
<feature type="domain" description="ABC transmembrane type-1" evidence="9">
    <location>
        <begin position="83"/>
        <end position="330"/>
    </location>
</feature>
<dbReference type="InterPro" id="IPR039421">
    <property type="entry name" value="Type_1_exporter"/>
</dbReference>
<evidence type="ECO:0000256" key="5">
    <source>
        <dbReference type="ARBA" id="ARBA00022989"/>
    </source>
</evidence>
<reference evidence="11" key="1">
    <citation type="journal article" date="2023" name="Int. J. Syst. Evol. Microbiol.">
        <title>Mesoterricola silvestris gen. nov., sp. nov., Mesoterricola sediminis sp. nov., Geothrix oryzae sp. nov., Geothrix edaphica sp. nov., Geothrix rubra sp. nov., and Geothrix limicola sp. nov., six novel members of Acidobacteriota isolated from soils.</title>
        <authorList>
            <person name="Itoh H."/>
            <person name="Sugisawa Y."/>
            <person name="Mise K."/>
            <person name="Xu Z."/>
            <person name="Kuniyasu M."/>
            <person name="Ushijima N."/>
            <person name="Kawano K."/>
            <person name="Kobayashi E."/>
            <person name="Shiratori Y."/>
            <person name="Masuda Y."/>
            <person name="Senoo K."/>
        </authorList>
    </citation>
    <scope>NUCLEOTIDE SEQUENCE [LARGE SCALE GENOMIC DNA]</scope>
    <source>
        <strain evidence="11">W79</strain>
    </source>
</reference>
<name>A0AA48GSP6_9BACT</name>
<dbReference type="Pfam" id="PF00005">
    <property type="entry name" value="ABC_tran"/>
    <property type="match status" value="1"/>
</dbReference>
<evidence type="ECO:0000313" key="11">
    <source>
        <dbReference type="Proteomes" id="UP001238179"/>
    </source>
</evidence>
<evidence type="ECO:0000256" key="6">
    <source>
        <dbReference type="ARBA" id="ARBA00023136"/>
    </source>
</evidence>
<feature type="domain" description="ABC transporter" evidence="8">
    <location>
        <begin position="365"/>
        <end position="601"/>
    </location>
</feature>
<comment type="subcellular location">
    <subcellularLocation>
        <location evidence="1">Cell membrane</location>
        <topology evidence="1">Multi-pass membrane protein</topology>
    </subcellularLocation>
</comment>
<dbReference type="SUPFAM" id="SSF52540">
    <property type="entry name" value="P-loop containing nucleoside triphosphate hydrolases"/>
    <property type="match status" value="1"/>
</dbReference>
<evidence type="ECO:0000256" key="3">
    <source>
        <dbReference type="ARBA" id="ARBA00022741"/>
    </source>
</evidence>
<dbReference type="PROSITE" id="PS00211">
    <property type="entry name" value="ABC_TRANSPORTER_1"/>
    <property type="match status" value="1"/>
</dbReference>
<dbReference type="InterPro" id="IPR011527">
    <property type="entry name" value="ABC1_TM_dom"/>
</dbReference>
<evidence type="ECO:0000259" key="8">
    <source>
        <dbReference type="PROSITE" id="PS50893"/>
    </source>
</evidence>
<evidence type="ECO:0000256" key="1">
    <source>
        <dbReference type="ARBA" id="ARBA00004651"/>
    </source>
</evidence>
<dbReference type="InterPro" id="IPR003593">
    <property type="entry name" value="AAA+_ATPase"/>
</dbReference>
<dbReference type="GO" id="GO:0015421">
    <property type="term" value="F:ABC-type oligopeptide transporter activity"/>
    <property type="evidence" value="ECO:0007669"/>
    <property type="project" value="TreeGrafter"/>
</dbReference>
<keyword evidence="6 7" id="KW-0472">Membrane</keyword>
<keyword evidence="2 7" id="KW-0812">Transmembrane</keyword>
<dbReference type="CDD" id="cd18552">
    <property type="entry name" value="ABC_6TM_MsbA_like"/>
    <property type="match status" value="1"/>
</dbReference>
<dbReference type="InterPro" id="IPR017871">
    <property type="entry name" value="ABC_transporter-like_CS"/>
</dbReference>
<dbReference type="GO" id="GO:0005524">
    <property type="term" value="F:ATP binding"/>
    <property type="evidence" value="ECO:0007669"/>
    <property type="project" value="UniProtKB-KW"/>
</dbReference>
<dbReference type="PROSITE" id="PS50893">
    <property type="entry name" value="ABC_TRANSPORTER_2"/>
    <property type="match status" value="1"/>
</dbReference>
<keyword evidence="11" id="KW-1185">Reference proteome</keyword>
<dbReference type="AlphaFoldDB" id="A0AA48GSP6"/>
<protein>
    <submittedName>
        <fullName evidence="10">Lipid A export permease/ATP-binding protein MsbA</fullName>
    </submittedName>
</protein>
<feature type="transmembrane region" description="Helical" evidence="7">
    <location>
        <begin position="270"/>
        <end position="291"/>
    </location>
</feature>
<dbReference type="FunFam" id="3.40.50.300:FF:000218">
    <property type="entry name" value="Multidrug ABC transporter ATP-binding protein"/>
    <property type="match status" value="1"/>
</dbReference>
<organism evidence="10 11">
    <name type="scientific">Mesoterricola silvestris</name>
    <dbReference type="NCBI Taxonomy" id="2927979"/>
    <lineage>
        <taxon>Bacteria</taxon>
        <taxon>Pseudomonadati</taxon>
        <taxon>Acidobacteriota</taxon>
        <taxon>Holophagae</taxon>
        <taxon>Holophagales</taxon>
        <taxon>Holophagaceae</taxon>
        <taxon>Mesoterricola</taxon>
    </lineage>
</organism>
<dbReference type="InterPro" id="IPR036640">
    <property type="entry name" value="ABC1_TM_sf"/>
</dbReference>
<dbReference type="PROSITE" id="PS50929">
    <property type="entry name" value="ABC_TM1F"/>
    <property type="match status" value="1"/>
</dbReference>
<evidence type="ECO:0000259" key="9">
    <source>
        <dbReference type="PROSITE" id="PS50929"/>
    </source>
</evidence>
<dbReference type="PANTHER" id="PTHR43394:SF7">
    <property type="entry name" value="ABC TRANSPORTER B FAMILY MEMBER 28"/>
    <property type="match status" value="1"/>
</dbReference>